<gene>
    <name evidence="3" type="ORF">ABC228_07890</name>
</gene>
<name>A0ABU9XJ07_9BACI</name>
<reference evidence="3 4" key="1">
    <citation type="submission" date="2024-05" db="EMBL/GenBank/DDBJ databases">
        <authorList>
            <person name="Haq I."/>
            <person name="Ullah Z."/>
            <person name="Ahmad R."/>
            <person name="Li M."/>
            <person name="Tong Y."/>
        </authorList>
    </citation>
    <scope>NUCLEOTIDE SEQUENCE [LARGE SCALE GENOMIC DNA]</scope>
    <source>
        <strain evidence="3 4">16A2E</strain>
    </source>
</reference>
<dbReference type="CDD" id="cd00592">
    <property type="entry name" value="HTH_MerR-like"/>
    <property type="match status" value="1"/>
</dbReference>
<dbReference type="SUPFAM" id="SSF46955">
    <property type="entry name" value="Putative DNA-binding domain"/>
    <property type="match status" value="1"/>
</dbReference>
<organism evidence="3 4">
    <name type="scientific">Ornithinibacillus xuwenensis</name>
    <dbReference type="NCBI Taxonomy" id="3144668"/>
    <lineage>
        <taxon>Bacteria</taxon>
        <taxon>Bacillati</taxon>
        <taxon>Bacillota</taxon>
        <taxon>Bacilli</taxon>
        <taxon>Bacillales</taxon>
        <taxon>Bacillaceae</taxon>
        <taxon>Ornithinibacillus</taxon>
    </lineage>
</organism>
<dbReference type="EMBL" id="JBDIML010000002">
    <property type="protein sequence ID" value="MEN2767104.1"/>
    <property type="molecule type" value="Genomic_DNA"/>
</dbReference>
<dbReference type="InterPro" id="IPR000551">
    <property type="entry name" value="MerR-type_HTH_dom"/>
</dbReference>
<dbReference type="Pfam" id="PF13411">
    <property type="entry name" value="MerR_1"/>
    <property type="match status" value="1"/>
</dbReference>
<feature type="domain" description="HTH merR-type" evidence="2">
    <location>
        <begin position="4"/>
        <end position="73"/>
    </location>
</feature>
<dbReference type="Proteomes" id="UP001444625">
    <property type="component" value="Unassembled WGS sequence"/>
</dbReference>
<keyword evidence="1" id="KW-0238">DNA-binding</keyword>
<dbReference type="RefSeq" id="WP_345824563.1">
    <property type="nucleotide sequence ID" value="NZ_JBDIML010000002.1"/>
</dbReference>
<comment type="caution">
    <text evidence="3">The sequence shown here is derived from an EMBL/GenBank/DDBJ whole genome shotgun (WGS) entry which is preliminary data.</text>
</comment>
<evidence type="ECO:0000256" key="1">
    <source>
        <dbReference type="ARBA" id="ARBA00023125"/>
    </source>
</evidence>
<evidence type="ECO:0000313" key="3">
    <source>
        <dbReference type="EMBL" id="MEN2767104.1"/>
    </source>
</evidence>
<dbReference type="PANTHER" id="PTHR30204">
    <property type="entry name" value="REDOX-CYCLING DRUG-SENSING TRANSCRIPTIONAL ACTIVATOR SOXR"/>
    <property type="match status" value="1"/>
</dbReference>
<protein>
    <submittedName>
        <fullName evidence="3">MerR family transcriptional regulator</fullName>
    </submittedName>
</protein>
<dbReference type="PROSITE" id="PS50937">
    <property type="entry name" value="HTH_MERR_2"/>
    <property type="match status" value="1"/>
</dbReference>
<proteinExistence type="predicted"/>
<evidence type="ECO:0000259" key="2">
    <source>
        <dbReference type="PROSITE" id="PS50937"/>
    </source>
</evidence>
<sequence>MQKLLSIQAFSEKTGIPKSTLRYYEEAELLIPTRNQENGYRLYQEAQIELATWIASLRLVNIPLKEIKLYLMADEEKKISLKENWKQTLNRQRQLLDVQLKFLGNHSDDKGISLMETPEDRILWFEAEEDQGKFGKRFLQGEKELRENDISVTNYYLKYVSGRKRVKAWLGFGVNDTCSTTHLHNLQMEEKLVKSLCVAQSFKGDFSKIEVAYKRVVQYVSEHHFVPVGPMMEMYRGKNLDDVMLFIPVMKLGGKEDVSGS</sequence>
<dbReference type="InterPro" id="IPR047057">
    <property type="entry name" value="MerR_fam"/>
</dbReference>
<dbReference type="PANTHER" id="PTHR30204:SF97">
    <property type="entry name" value="MERR FAMILY REGULATORY PROTEIN"/>
    <property type="match status" value="1"/>
</dbReference>
<accession>A0ABU9XJ07</accession>
<evidence type="ECO:0000313" key="4">
    <source>
        <dbReference type="Proteomes" id="UP001444625"/>
    </source>
</evidence>
<dbReference type="SMART" id="SM00422">
    <property type="entry name" value="HTH_MERR"/>
    <property type="match status" value="1"/>
</dbReference>
<dbReference type="InterPro" id="IPR009061">
    <property type="entry name" value="DNA-bd_dom_put_sf"/>
</dbReference>
<keyword evidence="4" id="KW-1185">Reference proteome</keyword>
<dbReference type="Gene3D" id="1.10.1660.10">
    <property type="match status" value="1"/>
</dbReference>